<feature type="region of interest" description="Disordered" evidence="1">
    <location>
        <begin position="1"/>
        <end position="66"/>
    </location>
</feature>
<dbReference type="InterPro" id="IPR009858">
    <property type="entry name" value="DUF1415"/>
</dbReference>
<feature type="compositionally biased region" description="Polar residues" evidence="1">
    <location>
        <begin position="19"/>
        <end position="33"/>
    </location>
</feature>
<evidence type="ECO:0000313" key="3">
    <source>
        <dbReference type="Proteomes" id="UP000317763"/>
    </source>
</evidence>
<sequence>MAPDQPDRAVPSRMPVRSETANSETANSETANNKGADGEAAASGTGGAVVAPPSVPTSQPASPDPAAVEAAMRRWVERAVIGLNLCPFAKAVWVKGQVRIAVSRARHLDGFLDDLDAELLRLRDTPAAVLDTTLLVHPTLFPDFFVFNDFLDVVDRVVAEHGLEGVIQVAPFHPDFVFEGSAADDIANATNRAPYPTLHLLREDSVARAVASGESAETIVERNIATLRALGPQGWRHLLQDDRG</sequence>
<protein>
    <recommendedName>
        <fullName evidence="4">Peptidase</fullName>
    </recommendedName>
</protein>
<dbReference type="Pfam" id="PF07209">
    <property type="entry name" value="DUF1415"/>
    <property type="match status" value="1"/>
</dbReference>
<organism evidence="2 3">
    <name type="scientific">Tepidimonas taiwanensis</name>
    <dbReference type="NCBI Taxonomy" id="307486"/>
    <lineage>
        <taxon>Bacteria</taxon>
        <taxon>Pseudomonadati</taxon>
        <taxon>Pseudomonadota</taxon>
        <taxon>Betaproteobacteria</taxon>
        <taxon>Burkholderiales</taxon>
        <taxon>Tepidimonas</taxon>
    </lineage>
</organism>
<keyword evidence="3" id="KW-1185">Reference proteome</keyword>
<reference evidence="2 3" key="1">
    <citation type="submission" date="2019-07" db="EMBL/GenBank/DDBJ databases">
        <title>Tepidimonas taiwanensis I1-1 draft genome.</title>
        <authorList>
            <person name="Da Costa M.S."/>
            <person name="Froufe H.J.C."/>
            <person name="Egas C."/>
            <person name="Albuquerque L."/>
        </authorList>
    </citation>
    <scope>NUCLEOTIDE SEQUENCE [LARGE SCALE GENOMIC DNA]</scope>
    <source>
        <strain evidence="2 3">I1-1</strain>
    </source>
</reference>
<evidence type="ECO:0008006" key="4">
    <source>
        <dbReference type="Google" id="ProtNLM"/>
    </source>
</evidence>
<name>A0A554X555_9BURK</name>
<comment type="caution">
    <text evidence="2">The sequence shown here is derived from an EMBL/GenBank/DDBJ whole genome shotgun (WGS) entry which is preliminary data.</text>
</comment>
<evidence type="ECO:0000256" key="1">
    <source>
        <dbReference type="SAM" id="MobiDB-lite"/>
    </source>
</evidence>
<proteinExistence type="predicted"/>
<dbReference type="STRING" id="307486.GCA_000807215_00467"/>
<gene>
    <name evidence="2" type="ORF">Ttaiw_01706</name>
</gene>
<dbReference type="Proteomes" id="UP000317763">
    <property type="component" value="Unassembled WGS sequence"/>
</dbReference>
<accession>A0A554X555</accession>
<dbReference type="EMBL" id="VJOM01000018">
    <property type="protein sequence ID" value="TSE30957.1"/>
    <property type="molecule type" value="Genomic_DNA"/>
</dbReference>
<evidence type="ECO:0000313" key="2">
    <source>
        <dbReference type="EMBL" id="TSE30957.1"/>
    </source>
</evidence>
<dbReference type="AlphaFoldDB" id="A0A554X555"/>